<evidence type="ECO:0000313" key="1">
    <source>
        <dbReference type="EMBL" id="GGJ89189.1"/>
    </source>
</evidence>
<organism evidence="1 2">
    <name type="scientific">Agromyces bauzanensis</name>
    <dbReference type="NCBI Taxonomy" id="1308924"/>
    <lineage>
        <taxon>Bacteria</taxon>
        <taxon>Bacillati</taxon>
        <taxon>Actinomycetota</taxon>
        <taxon>Actinomycetes</taxon>
        <taxon>Micrococcales</taxon>
        <taxon>Microbacteriaceae</taxon>
        <taxon>Agromyces</taxon>
    </lineage>
</organism>
<gene>
    <name evidence="1" type="ORF">GCM10011372_29770</name>
</gene>
<keyword evidence="2" id="KW-1185">Reference proteome</keyword>
<comment type="caution">
    <text evidence="1">The sequence shown here is derived from an EMBL/GenBank/DDBJ whole genome shotgun (WGS) entry which is preliminary data.</text>
</comment>
<dbReference type="Proteomes" id="UP000636956">
    <property type="component" value="Unassembled WGS sequence"/>
</dbReference>
<name>A0A917PRP3_9MICO</name>
<reference evidence="1" key="1">
    <citation type="journal article" date="2014" name="Int. J. Syst. Evol. Microbiol.">
        <title>Complete genome sequence of Corynebacterium casei LMG S-19264T (=DSM 44701T), isolated from a smear-ripened cheese.</title>
        <authorList>
            <consortium name="US DOE Joint Genome Institute (JGI-PGF)"/>
            <person name="Walter F."/>
            <person name="Albersmeier A."/>
            <person name="Kalinowski J."/>
            <person name="Ruckert C."/>
        </authorList>
    </citation>
    <scope>NUCLEOTIDE SEQUENCE</scope>
    <source>
        <strain evidence="1">CGMCC 1.8984</strain>
    </source>
</reference>
<accession>A0A917PRP3</accession>
<protein>
    <submittedName>
        <fullName evidence="1">Uncharacterized protein</fullName>
    </submittedName>
</protein>
<dbReference type="AlphaFoldDB" id="A0A917PRP3"/>
<dbReference type="EMBL" id="BMMD01000019">
    <property type="protein sequence ID" value="GGJ89189.1"/>
    <property type="molecule type" value="Genomic_DNA"/>
</dbReference>
<sequence>MHIPATSAVRAAGSTAMTCVSPDVSKPAPWAGARERNRFEVGFASRTVAAGGIAR</sequence>
<reference evidence="1" key="2">
    <citation type="submission" date="2020-09" db="EMBL/GenBank/DDBJ databases">
        <authorList>
            <person name="Sun Q."/>
            <person name="Zhou Y."/>
        </authorList>
    </citation>
    <scope>NUCLEOTIDE SEQUENCE</scope>
    <source>
        <strain evidence="1">CGMCC 1.8984</strain>
    </source>
</reference>
<evidence type="ECO:0000313" key="2">
    <source>
        <dbReference type="Proteomes" id="UP000636956"/>
    </source>
</evidence>
<proteinExistence type="predicted"/>